<evidence type="ECO:0000313" key="2">
    <source>
        <dbReference type="Proteomes" id="UP000741013"/>
    </source>
</evidence>
<dbReference type="Proteomes" id="UP000741013">
    <property type="component" value="Unassembled WGS sequence"/>
</dbReference>
<evidence type="ECO:0008006" key="3">
    <source>
        <dbReference type="Google" id="ProtNLM"/>
    </source>
</evidence>
<dbReference type="EMBL" id="JAGGMS010000001">
    <property type="protein sequence ID" value="MBP2185975.1"/>
    <property type="molecule type" value="Genomic_DNA"/>
</dbReference>
<protein>
    <recommendedName>
        <fullName evidence="3">Secreted protein</fullName>
    </recommendedName>
</protein>
<name>A0ABS4Q4C7_9PSEU</name>
<comment type="caution">
    <text evidence="1">The sequence shown here is derived from an EMBL/GenBank/DDBJ whole genome shotgun (WGS) entry which is preliminary data.</text>
</comment>
<organism evidence="1 2">
    <name type="scientific">Amycolatopsis magusensis</name>
    <dbReference type="NCBI Taxonomy" id="882444"/>
    <lineage>
        <taxon>Bacteria</taxon>
        <taxon>Bacillati</taxon>
        <taxon>Actinomycetota</taxon>
        <taxon>Actinomycetes</taxon>
        <taxon>Pseudonocardiales</taxon>
        <taxon>Pseudonocardiaceae</taxon>
        <taxon>Amycolatopsis</taxon>
    </lineage>
</organism>
<proteinExistence type="predicted"/>
<reference evidence="1 2" key="1">
    <citation type="submission" date="2021-03" db="EMBL/GenBank/DDBJ databases">
        <title>Sequencing the genomes of 1000 actinobacteria strains.</title>
        <authorList>
            <person name="Klenk H.-P."/>
        </authorList>
    </citation>
    <scope>NUCLEOTIDE SEQUENCE [LARGE SCALE GENOMIC DNA]</scope>
    <source>
        <strain evidence="1 2">DSM 45510</strain>
    </source>
</reference>
<accession>A0ABS4Q4C7</accession>
<evidence type="ECO:0000313" key="1">
    <source>
        <dbReference type="EMBL" id="MBP2185975.1"/>
    </source>
</evidence>
<keyword evidence="2" id="KW-1185">Reference proteome</keyword>
<dbReference type="RefSeq" id="WP_194240144.1">
    <property type="nucleotide sequence ID" value="NZ_JAGGMS010000001.1"/>
</dbReference>
<gene>
    <name evidence="1" type="ORF">JOM49_007501</name>
</gene>
<sequence length="55" mass="5897">MSPQIKKILLVGVVALVLFLLITQPTQSAEAVQTALGWLRDGAEAIVTFVKSLFA</sequence>